<feature type="transmembrane region" description="Helical" evidence="1">
    <location>
        <begin position="57"/>
        <end position="84"/>
    </location>
</feature>
<name>A0A8D5U4T5_9CREN</name>
<proteinExistence type="predicted"/>
<keyword evidence="1" id="KW-1133">Transmembrane helix</keyword>
<protein>
    <submittedName>
        <fullName evidence="2">Uncharacterized protein</fullName>
    </submittedName>
</protein>
<keyword evidence="1" id="KW-0472">Membrane</keyword>
<keyword evidence="3" id="KW-1185">Reference proteome</keyword>
<feature type="transmembrane region" description="Helical" evidence="1">
    <location>
        <begin position="176"/>
        <end position="196"/>
    </location>
</feature>
<dbReference type="Proteomes" id="UP000825123">
    <property type="component" value="Chromosome"/>
</dbReference>
<dbReference type="KEGG" id="csty:KN1_05700"/>
<dbReference type="EMBL" id="AP024597">
    <property type="protein sequence ID" value="BCU69273.1"/>
    <property type="molecule type" value="Genomic_DNA"/>
</dbReference>
<keyword evidence="1" id="KW-0812">Transmembrane</keyword>
<evidence type="ECO:0000313" key="2">
    <source>
        <dbReference type="EMBL" id="BCU69273.1"/>
    </source>
</evidence>
<sequence length="212" mass="23500">MEKLKFNKQVYEAVNAILLTLLIVFGLSFISNIIPFAGAPYTIITSYFIIHYHAPLLLAGIYILVSGIGAALAKILTYLLGVGLEKPLNKNKNLPILKRFINSKYFLLSLFILAILPGLPLDDYLYIGGGLVKTSLLRMIKITIPAKIIKSSIEIPLEILGIIQISSISGLSPLELTIISSVAFVILGIILVKIDWERIYVIIKQKYPKFSL</sequence>
<organism evidence="2 3">
    <name type="scientific">Stygiolobus caldivivus</name>
    <dbReference type="NCBI Taxonomy" id="2824673"/>
    <lineage>
        <taxon>Archaea</taxon>
        <taxon>Thermoproteota</taxon>
        <taxon>Thermoprotei</taxon>
        <taxon>Sulfolobales</taxon>
        <taxon>Sulfolobaceae</taxon>
        <taxon>Stygiolobus</taxon>
    </lineage>
</organism>
<feature type="transmembrane region" description="Helical" evidence="1">
    <location>
        <begin position="105"/>
        <end position="127"/>
    </location>
</feature>
<reference evidence="2 3" key="1">
    <citation type="submission" date="2021-04" db="EMBL/GenBank/DDBJ databases">
        <title>Complete genome sequence of Stygiolobus sp. KN-1.</title>
        <authorList>
            <person name="Nakamura K."/>
            <person name="Sakai H."/>
            <person name="Kurosawa N."/>
        </authorList>
    </citation>
    <scope>NUCLEOTIDE SEQUENCE [LARGE SCALE GENOMIC DNA]</scope>
    <source>
        <strain evidence="2 3">KN-1</strain>
    </source>
</reference>
<feature type="transmembrane region" description="Helical" evidence="1">
    <location>
        <begin position="12"/>
        <end position="37"/>
    </location>
</feature>
<dbReference type="GeneID" id="66162324"/>
<dbReference type="RefSeq" id="WP_225905761.1">
    <property type="nucleotide sequence ID" value="NZ_AP024597.1"/>
</dbReference>
<gene>
    <name evidence="2" type="ORF">KN1_05700</name>
</gene>
<evidence type="ECO:0000313" key="3">
    <source>
        <dbReference type="Proteomes" id="UP000825123"/>
    </source>
</evidence>
<evidence type="ECO:0000256" key="1">
    <source>
        <dbReference type="SAM" id="Phobius"/>
    </source>
</evidence>
<dbReference type="AlphaFoldDB" id="A0A8D5U4T5"/>
<accession>A0A8D5U4T5</accession>